<dbReference type="InterPro" id="IPR019808">
    <property type="entry name" value="Histidine_triad_CS"/>
</dbReference>
<feature type="domain" description="HIT" evidence="4">
    <location>
        <begin position="8"/>
        <end position="112"/>
    </location>
</feature>
<proteinExistence type="predicted"/>
<dbReference type="OrthoDB" id="672793at2759"/>
<evidence type="ECO:0000256" key="2">
    <source>
        <dbReference type="PIRSR" id="PIRSR601310-3"/>
    </source>
</evidence>
<dbReference type="InterPro" id="IPR036265">
    <property type="entry name" value="HIT-like_sf"/>
</dbReference>
<dbReference type="PRINTS" id="PR00332">
    <property type="entry name" value="HISTRIAD"/>
</dbReference>
<organism evidence="5 6">
    <name type="scientific">Tulasnella calospora MUT 4182</name>
    <dbReference type="NCBI Taxonomy" id="1051891"/>
    <lineage>
        <taxon>Eukaryota</taxon>
        <taxon>Fungi</taxon>
        <taxon>Dikarya</taxon>
        <taxon>Basidiomycota</taxon>
        <taxon>Agaricomycotina</taxon>
        <taxon>Agaricomycetes</taxon>
        <taxon>Cantharellales</taxon>
        <taxon>Tulasnellaceae</taxon>
        <taxon>Tulasnella</taxon>
    </lineage>
</organism>
<dbReference type="GO" id="GO:0009117">
    <property type="term" value="P:nucleotide metabolic process"/>
    <property type="evidence" value="ECO:0007669"/>
    <property type="project" value="TreeGrafter"/>
</dbReference>
<evidence type="ECO:0000256" key="1">
    <source>
        <dbReference type="PIRSR" id="PIRSR601310-1"/>
    </source>
</evidence>
<evidence type="ECO:0000256" key="3">
    <source>
        <dbReference type="PROSITE-ProRule" id="PRU00464"/>
    </source>
</evidence>
<gene>
    <name evidence="5" type="ORF">M407DRAFT_245909</name>
</gene>
<reference evidence="6" key="2">
    <citation type="submission" date="2015-01" db="EMBL/GenBank/DDBJ databases">
        <title>Evolutionary Origins and Diversification of the Mycorrhizal Mutualists.</title>
        <authorList>
            <consortium name="DOE Joint Genome Institute"/>
            <consortium name="Mycorrhizal Genomics Consortium"/>
            <person name="Kohler A."/>
            <person name="Kuo A."/>
            <person name="Nagy L.G."/>
            <person name="Floudas D."/>
            <person name="Copeland A."/>
            <person name="Barry K.W."/>
            <person name="Cichocki N."/>
            <person name="Veneault-Fourrey C."/>
            <person name="LaButti K."/>
            <person name="Lindquist E.A."/>
            <person name="Lipzen A."/>
            <person name="Lundell T."/>
            <person name="Morin E."/>
            <person name="Murat C."/>
            <person name="Riley R."/>
            <person name="Ohm R."/>
            <person name="Sun H."/>
            <person name="Tunlid A."/>
            <person name="Henrissat B."/>
            <person name="Grigoriev I.V."/>
            <person name="Hibbett D.S."/>
            <person name="Martin F."/>
        </authorList>
    </citation>
    <scope>NUCLEOTIDE SEQUENCE [LARGE SCALE GENOMIC DNA]</scope>
    <source>
        <strain evidence="6">MUT 4182</strain>
    </source>
</reference>
<dbReference type="STRING" id="1051891.A0A0C3KFC7"/>
<dbReference type="CDD" id="cd01277">
    <property type="entry name" value="HINT_subgroup"/>
    <property type="match status" value="1"/>
</dbReference>
<dbReference type="Proteomes" id="UP000054248">
    <property type="component" value="Unassembled WGS sequence"/>
</dbReference>
<dbReference type="PANTHER" id="PTHR46648">
    <property type="entry name" value="HIT FAMILY PROTEIN 1"/>
    <property type="match status" value="1"/>
</dbReference>
<dbReference type="PROSITE" id="PS51084">
    <property type="entry name" value="HIT_2"/>
    <property type="match status" value="1"/>
</dbReference>
<name>A0A0C3KFC7_9AGAM</name>
<feature type="short sequence motif" description="Histidine triad motif" evidence="2 3">
    <location>
        <begin position="96"/>
        <end position="100"/>
    </location>
</feature>
<dbReference type="InterPro" id="IPR011146">
    <property type="entry name" value="HIT-like"/>
</dbReference>
<evidence type="ECO:0000313" key="5">
    <source>
        <dbReference type="EMBL" id="KIO20188.1"/>
    </source>
</evidence>
<evidence type="ECO:0000313" key="6">
    <source>
        <dbReference type="Proteomes" id="UP000054248"/>
    </source>
</evidence>
<dbReference type="InterPro" id="IPR001310">
    <property type="entry name" value="Histidine_triad_HIT"/>
</dbReference>
<accession>A0A0C3KFC7</accession>
<dbReference type="PROSITE" id="PS00892">
    <property type="entry name" value="HIT_1"/>
    <property type="match status" value="1"/>
</dbReference>
<dbReference type="PANTHER" id="PTHR46648:SF1">
    <property type="entry name" value="ADENOSINE 5'-MONOPHOSPHORAMIDASE HNT1"/>
    <property type="match status" value="1"/>
</dbReference>
<feature type="active site" description="Tele-AMP-histidine intermediate" evidence="1">
    <location>
        <position position="98"/>
    </location>
</feature>
<reference evidence="5 6" key="1">
    <citation type="submission" date="2014-04" db="EMBL/GenBank/DDBJ databases">
        <authorList>
            <consortium name="DOE Joint Genome Institute"/>
            <person name="Kuo A."/>
            <person name="Girlanda M."/>
            <person name="Perotto S."/>
            <person name="Kohler A."/>
            <person name="Nagy L.G."/>
            <person name="Floudas D."/>
            <person name="Copeland A."/>
            <person name="Barry K.W."/>
            <person name="Cichocki N."/>
            <person name="Veneault-Fourrey C."/>
            <person name="LaButti K."/>
            <person name="Lindquist E.A."/>
            <person name="Lipzen A."/>
            <person name="Lundell T."/>
            <person name="Morin E."/>
            <person name="Murat C."/>
            <person name="Sun H."/>
            <person name="Tunlid A."/>
            <person name="Henrissat B."/>
            <person name="Grigoriev I.V."/>
            <person name="Hibbett D.S."/>
            <person name="Martin F."/>
            <person name="Nordberg H.P."/>
            <person name="Cantor M.N."/>
            <person name="Hua S.X."/>
        </authorList>
    </citation>
    <scope>NUCLEOTIDE SEQUENCE [LARGE SCALE GENOMIC DNA]</scope>
    <source>
        <strain evidence="5 6">MUT 4182</strain>
    </source>
</reference>
<sequence length="139" mass="15445">MATSASCLFCRIIKGDIPSFKLVETSLSYAFLDIQPLSKGHALVIPKFHAEKLNDVPDENLADILPIAKKIATAVGVPDYNVLQNNGKLAHQEVGHVHFHIIPKPEASDTQGLVIGWPQQKMEKGELESYFEDLKRKLQ</sequence>
<dbReference type="Pfam" id="PF01230">
    <property type="entry name" value="HIT"/>
    <property type="match status" value="1"/>
</dbReference>
<evidence type="ECO:0000259" key="4">
    <source>
        <dbReference type="PROSITE" id="PS51084"/>
    </source>
</evidence>
<dbReference type="EMBL" id="KN823183">
    <property type="protein sequence ID" value="KIO20188.1"/>
    <property type="molecule type" value="Genomic_DNA"/>
</dbReference>
<dbReference type="GO" id="GO:0003824">
    <property type="term" value="F:catalytic activity"/>
    <property type="evidence" value="ECO:0007669"/>
    <property type="project" value="InterPro"/>
</dbReference>
<dbReference type="SUPFAM" id="SSF54197">
    <property type="entry name" value="HIT-like"/>
    <property type="match status" value="1"/>
</dbReference>
<dbReference type="HOGENOM" id="CLU_056776_3_0_1"/>
<dbReference type="Gene3D" id="3.30.428.10">
    <property type="entry name" value="HIT-like"/>
    <property type="match status" value="1"/>
</dbReference>
<protein>
    <recommendedName>
        <fullName evidence="4">HIT domain-containing protein</fullName>
    </recommendedName>
</protein>
<dbReference type="InterPro" id="IPR039384">
    <property type="entry name" value="HINT"/>
</dbReference>
<keyword evidence="6" id="KW-1185">Reference proteome</keyword>
<dbReference type="AlphaFoldDB" id="A0A0C3KFC7"/>